<protein>
    <submittedName>
        <fullName evidence="1">Uncharacterized protein</fullName>
    </submittedName>
</protein>
<organism evidence="1">
    <name type="scientific">Arundo donax</name>
    <name type="common">Giant reed</name>
    <name type="synonym">Donax arundinaceus</name>
    <dbReference type="NCBI Taxonomy" id="35708"/>
    <lineage>
        <taxon>Eukaryota</taxon>
        <taxon>Viridiplantae</taxon>
        <taxon>Streptophyta</taxon>
        <taxon>Embryophyta</taxon>
        <taxon>Tracheophyta</taxon>
        <taxon>Spermatophyta</taxon>
        <taxon>Magnoliopsida</taxon>
        <taxon>Liliopsida</taxon>
        <taxon>Poales</taxon>
        <taxon>Poaceae</taxon>
        <taxon>PACMAD clade</taxon>
        <taxon>Arundinoideae</taxon>
        <taxon>Arundineae</taxon>
        <taxon>Arundo</taxon>
    </lineage>
</organism>
<accession>A0A0A9B9J8</accession>
<reference evidence="1" key="2">
    <citation type="journal article" date="2015" name="Data Brief">
        <title>Shoot transcriptome of the giant reed, Arundo donax.</title>
        <authorList>
            <person name="Barrero R.A."/>
            <person name="Guerrero F.D."/>
            <person name="Moolhuijzen P."/>
            <person name="Goolsby J.A."/>
            <person name="Tidwell J."/>
            <person name="Bellgard S.E."/>
            <person name="Bellgard M.I."/>
        </authorList>
    </citation>
    <scope>NUCLEOTIDE SEQUENCE</scope>
    <source>
        <tissue evidence="1">Shoot tissue taken approximately 20 cm above the soil surface</tissue>
    </source>
</reference>
<evidence type="ECO:0000313" key="1">
    <source>
        <dbReference type="EMBL" id="JAD58858.1"/>
    </source>
</evidence>
<dbReference type="EMBL" id="GBRH01239037">
    <property type="protein sequence ID" value="JAD58858.1"/>
    <property type="molecule type" value="Transcribed_RNA"/>
</dbReference>
<reference evidence="1" key="1">
    <citation type="submission" date="2014-09" db="EMBL/GenBank/DDBJ databases">
        <authorList>
            <person name="Magalhaes I.L.F."/>
            <person name="Oliveira U."/>
            <person name="Santos F.R."/>
            <person name="Vidigal T.H.D.A."/>
            <person name="Brescovit A.D."/>
            <person name="Santos A.J."/>
        </authorList>
    </citation>
    <scope>NUCLEOTIDE SEQUENCE</scope>
    <source>
        <tissue evidence="1">Shoot tissue taken approximately 20 cm above the soil surface</tissue>
    </source>
</reference>
<sequence length="37" mass="4410">MADWLLSCQVYFRFQDAGGQIEPVTESNNNQLYMFRH</sequence>
<name>A0A0A9B9J8_ARUDO</name>
<dbReference type="AlphaFoldDB" id="A0A0A9B9J8"/>
<proteinExistence type="predicted"/>